<dbReference type="RefSeq" id="WP_144229523.1">
    <property type="nucleotide sequence ID" value="NZ_CBCRVV010000018.1"/>
</dbReference>
<dbReference type="InterPro" id="IPR033136">
    <property type="entry name" value="DNA_ligase_CS"/>
</dbReference>
<keyword evidence="11 14" id="KW-0234">DNA repair</keyword>
<dbReference type="CDD" id="cd00114">
    <property type="entry name" value="LIGANc"/>
    <property type="match status" value="1"/>
</dbReference>
<dbReference type="SUPFAM" id="SSF56091">
    <property type="entry name" value="DNA ligase/mRNA capping enzyme, catalytic domain"/>
    <property type="match status" value="1"/>
</dbReference>
<dbReference type="NCBIfam" id="TIGR00575">
    <property type="entry name" value="dnlj"/>
    <property type="match status" value="1"/>
</dbReference>
<comment type="catalytic activity">
    <reaction evidence="12 14 15">
        <text>NAD(+) + (deoxyribonucleotide)n-3'-hydroxyl + 5'-phospho-(deoxyribonucleotide)m = (deoxyribonucleotide)n+m + AMP + beta-nicotinamide D-nucleotide.</text>
        <dbReference type="EC" id="6.5.1.2"/>
    </reaction>
</comment>
<feature type="binding site" evidence="14">
    <location>
        <position position="446"/>
    </location>
    <ligand>
        <name>Zn(2+)</name>
        <dbReference type="ChEBI" id="CHEBI:29105"/>
    </ligand>
</feature>
<dbReference type="PROSITE" id="PS01055">
    <property type="entry name" value="DNA_LIGASE_N1"/>
    <property type="match status" value="1"/>
</dbReference>
<keyword evidence="9 14" id="KW-0460">Magnesium</keyword>
<dbReference type="HAMAP" id="MF_01588">
    <property type="entry name" value="DNA_ligase_A"/>
    <property type="match status" value="1"/>
</dbReference>
<keyword evidence="18" id="KW-1185">Reference proteome</keyword>
<dbReference type="GO" id="GO:0003911">
    <property type="term" value="F:DNA ligase (NAD+) activity"/>
    <property type="evidence" value="ECO:0007669"/>
    <property type="project" value="UniProtKB-UniRule"/>
</dbReference>
<evidence type="ECO:0000256" key="4">
    <source>
        <dbReference type="ARBA" id="ARBA00022598"/>
    </source>
</evidence>
<feature type="binding site" evidence="14">
    <location>
        <position position="114"/>
    </location>
    <ligand>
        <name>NAD(+)</name>
        <dbReference type="ChEBI" id="CHEBI:57540"/>
    </ligand>
</feature>
<dbReference type="Pfam" id="PF03120">
    <property type="entry name" value="OB_DNA_ligase"/>
    <property type="match status" value="1"/>
</dbReference>
<comment type="function">
    <text evidence="1 14">DNA ligase that catalyzes the formation of phosphodiester linkages between 5'-phosphoryl and 3'-hydroxyl groups in double-stranded DNA using NAD as a coenzyme and as the energy source for the reaction. It is essential for DNA replication and repair of damaged DNA.</text>
</comment>
<dbReference type="InterPro" id="IPR013839">
    <property type="entry name" value="DNAligase_adenylation"/>
</dbReference>
<dbReference type="PANTHER" id="PTHR23389">
    <property type="entry name" value="CHROMOSOME TRANSMISSION FIDELITY FACTOR 18"/>
    <property type="match status" value="1"/>
</dbReference>
<dbReference type="Gene3D" id="2.40.50.140">
    <property type="entry name" value="Nucleic acid-binding proteins"/>
    <property type="match status" value="1"/>
</dbReference>
<dbReference type="AlphaFoldDB" id="A0A556QRC1"/>
<comment type="similarity">
    <text evidence="13 14">Belongs to the NAD-dependent DNA ligase family. LigA subfamily.</text>
</comment>
<evidence type="ECO:0000256" key="7">
    <source>
        <dbReference type="ARBA" id="ARBA00022763"/>
    </source>
</evidence>
<dbReference type="InterPro" id="IPR001679">
    <property type="entry name" value="DNA_ligase"/>
</dbReference>
<evidence type="ECO:0000256" key="10">
    <source>
        <dbReference type="ARBA" id="ARBA00023027"/>
    </source>
</evidence>
<evidence type="ECO:0000256" key="13">
    <source>
        <dbReference type="ARBA" id="ARBA00060881"/>
    </source>
</evidence>
<keyword evidence="8 14" id="KW-0862">Zinc</keyword>
<comment type="cofactor">
    <cofactor evidence="14">
        <name>Mg(2+)</name>
        <dbReference type="ChEBI" id="CHEBI:18420"/>
    </cofactor>
    <cofactor evidence="14">
        <name>Mn(2+)</name>
        <dbReference type="ChEBI" id="CHEBI:29035"/>
    </cofactor>
</comment>
<organism evidence="17 18">
    <name type="scientific">Rariglobus hedericola</name>
    <dbReference type="NCBI Taxonomy" id="2597822"/>
    <lineage>
        <taxon>Bacteria</taxon>
        <taxon>Pseudomonadati</taxon>
        <taxon>Verrucomicrobiota</taxon>
        <taxon>Opitutia</taxon>
        <taxon>Opitutales</taxon>
        <taxon>Opitutaceae</taxon>
        <taxon>Rariglobus</taxon>
    </lineage>
</organism>
<dbReference type="CDD" id="cd17748">
    <property type="entry name" value="BRCT_DNA_ligase_like"/>
    <property type="match status" value="1"/>
</dbReference>
<dbReference type="OrthoDB" id="9759736at2"/>
<feature type="binding site" evidence="14">
    <location>
        <position position="428"/>
    </location>
    <ligand>
        <name>Zn(2+)</name>
        <dbReference type="ChEBI" id="CHEBI:29105"/>
    </ligand>
</feature>
<dbReference type="PIRSF" id="PIRSF001604">
    <property type="entry name" value="LigA"/>
    <property type="match status" value="1"/>
</dbReference>
<dbReference type="Pfam" id="PF00533">
    <property type="entry name" value="BRCT"/>
    <property type="match status" value="1"/>
</dbReference>
<gene>
    <name evidence="14 17" type="primary">ligA</name>
    <name evidence="17" type="ORF">FPL22_07765</name>
</gene>
<dbReference type="EMBL" id="VMBG01000001">
    <property type="protein sequence ID" value="TSJ79181.1"/>
    <property type="molecule type" value="Genomic_DNA"/>
</dbReference>
<proteinExistence type="inferred from homology"/>
<dbReference type="InterPro" id="IPR036420">
    <property type="entry name" value="BRCT_dom_sf"/>
</dbReference>
<keyword evidence="4 14" id="KW-0436">Ligase</keyword>
<dbReference type="InterPro" id="IPR001357">
    <property type="entry name" value="BRCT_dom"/>
</dbReference>
<comment type="caution">
    <text evidence="14">Lacks conserved residue(s) required for the propagation of feature annotation.</text>
</comment>
<dbReference type="GO" id="GO:0006281">
    <property type="term" value="P:DNA repair"/>
    <property type="evidence" value="ECO:0007669"/>
    <property type="project" value="UniProtKB-KW"/>
</dbReference>
<evidence type="ECO:0000256" key="3">
    <source>
        <dbReference type="ARBA" id="ARBA00013308"/>
    </source>
</evidence>
<evidence type="ECO:0000256" key="1">
    <source>
        <dbReference type="ARBA" id="ARBA00004067"/>
    </source>
</evidence>
<dbReference type="InterPro" id="IPR004150">
    <property type="entry name" value="NAD_DNA_ligase_OB"/>
</dbReference>
<dbReference type="InterPro" id="IPR004149">
    <property type="entry name" value="Znf_DNAligase_C4"/>
</dbReference>
<dbReference type="Gene3D" id="1.10.287.610">
    <property type="entry name" value="Helix hairpin bin"/>
    <property type="match status" value="1"/>
</dbReference>
<dbReference type="InterPro" id="IPR012340">
    <property type="entry name" value="NA-bd_OB-fold"/>
</dbReference>
<protein>
    <recommendedName>
        <fullName evidence="3 14">DNA ligase</fullName>
        <ecNumber evidence="2 14">6.5.1.2</ecNumber>
    </recommendedName>
    <alternativeName>
        <fullName evidence="14">Polydeoxyribonucleotide synthase [NAD(+)]</fullName>
    </alternativeName>
</protein>
<keyword evidence="10 14" id="KW-0520">NAD</keyword>
<feature type="binding site" evidence="14">
    <location>
        <position position="451"/>
    </location>
    <ligand>
        <name>Zn(2+)</name>
        <dbReference type="ChEBI" id="CHEBI:29105"/>
    </ligand>
</feature>
<dbReference type="NCBIfam" id="NF005932">
    <property type="entry name" value="PRK07956.1"/>
    <property type="match status" value="1"/>
</dbReference>
<dbReference type="FunFam" id="2.40.50.140:FF:000012">
    <property type="entry name" value="DNA ligase"/>
    <property type="match status" value="1"/>
</dbReference>
<dbReference type="Proteomes" id="UP000315648">
    <property type="component" value="Unassembled WGS sequence"/>
</dbReference>
<evidence type="ECO:0000256" key="9">
    <source>
        <dbReference type="ARBA" id="ARBA00022842"/>
    </source>
</evidence>
<evidence type="ECO:0000256" key="14">
    <source>
        <dbReference type="HAMAP-Rule" id="MF_01588"/>
    </source>
</evidence>
<keyword evidence="6 14" id="KW-0479">Metal-binding</keyword>
<feature type="binding site" evidence="14">
    <location>
        <position position="137"/>
    </location>
    <ligand>
        <name>NAD(+)</name>
        <dbReference type="ChEBI" id="CHEBI:57540"/>
    </ligand>
</feature>
<keyword evidence="14" id="KW-0464">Manganese</keyword>
<evidence type="ECO:0000313" key="17">
    <source>
        <dbReference type="EMBL" id="TSJ79181.1"/>
    </source>
</evidence>
<evidence type="ECO:0000256" key="15">
    <source>
        <dbReference type="RuleBase" id="RU000618"/>
    </source>
</evidence>
<dbReference type="Pfam" id="PF03119">
    <property type="entry name" value="DNA_ligase_ZBD"/>
    <property type="match status" value="1"/>
</dbReference>
<dbReference type="GO" id="GO:0006260">
    <property type="term" value="P:DNA replication"/>
    <property type="evidence" value="ECO:0007669"/>
    <property type="project" value="UniProtKB-KW"/>
</dbReference>
<evidence type="ECO:0000259" key="16">
    <source>
        <dbReference type="PROSITE" id="PS50172"/>
    </source>
</evidence>
<evidence type="ECO:0000313" key="18">
    <source>
        <dbReference type="Proteomes" id="UP000315648"/>
    </source>
</evidence>
<feature type="binding site" evidence="14">
    <location>
        <position position="334"/>
    </location>
    <ligand>
        <name>NAD(+)</name>
        <dbReference type="ChEBI" id="CHEBI:57540"/>
    </ligand>
</feature>
<dbReference type="SMART" id="SM00292">
    <property type="entry name" value="BRCT"/>
    <property type="match status" value="1"/>
</dbReference>
<dbReference type="PROSITE" id="PS50172">
    <property type="entry name" value="BRCT"/>
    <property type="match status" value="1"/>
</dbReference>
<dbReference type="Pfam" id="PF12826">
    <property type="entry name" value="HHH_2"/>
    <property type="match status" value="1"/>
</dbReference>
<evidence type="ECO:0000256" key="5">
    <source>
        <dbReference type="ARBA" id="ARBA00022705"/>
    </source>
</evidence>
<feature type="binding site" evidence="14">
    <location>
        <begin position="34"/>
        <end position="38"/>
    </location>
    <ligand>
        <name>NAD(+)</name>
        <dbReference type="ChEBI" id="CHEBI:57540"/>
    </ligand>
</feature>
<feature type="binding site" evidence="14">
    <location>
        <position position="431"/>
    </location>
    <ligand>
        <name>Zn(2+)</name>
        <dbReference type="ChEBI" id="CHEBI:29105"/>
    </ligand>
</feature>
<dbReference type="Gene3D" id="6.20.10.30">
    <property type="match status" value="1"/>
</dbReference>
<keyword evidence="5 14" id="KW-0235">DNA replication</keyword>
<name>A0A556QRC1_9BACT</name>
<feature type="binding site" evidence="14">
    <location>
        <position position="303"/>
    </location>
    <ligand>
        <name>NAD(+)</name>
        <dbReference type="ChEBI" id="CHEBI:57540"/>
    </ligand>
</feature>
<dbReference type="InterPro" id="IPR018239">
    <property type="entry name" value="DNA_ligase_AS"/>
</dbReference>
<dbReference type="Gene3D" id="1.10.150.20">
    <property type="entry name" value="5' to 3' exonuclease, C-terminal subdomain"/>
    <property type="match status" value="2"/>
</dbReference>
<evidence type="ECO:0000256" key="8">
    <source>
        <dbReference type="ARBA" id="ARBA00022833"/>
    </source>
</evidence>
<dbReference type="Gene3D" id="3.40.50.10190">
    <property type="entry name" value="BRCT domain"/>
    <property type="match status" value="1"/>
</dbReference>
<dbReference type="InterPro" id="IPR041663">
    <property type="entry name" value="DisA/LigA_HHH"/>
</dbReference>
<evidence type="ECO:0000256" key="11">
    <source>
        <dbReference type="ARBA" id="ARBA00023204"/>
    </source>
</evidence>
<dbReference type="SUPFAM" id="SSF50249">
    <property type="entry name" value="Nucleic acid-binding proteins"/>
    <property type="match status" value="1"/>
</dbReference>
<dbReference type="PANTHER" id="PTHR23389:SF9">
    <property type="entry name" value="DNA LIGASE"/>
    <property type="match status" value="1"/>
</dbReference>
<dbReference type="GO" id="GO:0046872">
    <property type="term" value="F:metal ion binding"/>
    <property type="evidence" value="ECO:0007669"/>
    <property type="project" value="UniProtKB-KW"/>
</dbReference>
<dbReference type="SUPFAM" id="SSF52113">
    <property type="entry name" value="BRCT domain"/>
    <property type="match status" value="1"/>
</dbReference>
<dbReference type="EC" id="6.5.1.2" evidence="2 14"/>
<feature type="active site" description="N6-AMP-lysine intermediate" evidence="14">
    <location>
        <position position="116"/>
    </location>
</feature>
<evidence type="ECO:0000256" key="12">
    <source>
        <dbReference type="ARBA" id="ARBA00034005"/>
    </source>
</evidence>
<sequence length="688" mass="74966">MTTAQAQARIEQLRAELVRHDERYYREARPEIGDFEYDALKKELAELETKFPELAAGETPTQRVGDDRSEGFVRVKHRMAMTTLDNTYDETELREFHARLVKAIGSDDLAYTVEPKIDGVAVSLTYENGKLMRAVTRGDGEEGDDVTANVKTIRGLPHALKADEKSGDDLFVTAAFPEVIEIRGEIFLRDAEFTRINQIQEEAGEALYANPRNLAAGTIKQLDSKLVATRRLEIVLYGLGACKPIQAGFDSQSSFQAQLRAWGLPVVEKFWAVRGIDAVWASIGELDAMRRGFAYATDGAVVKLDQFLQQAVVGYRGAGQAARKLSPRWACAYKFAPDRAETRINAISLQVGRTGAVTPVAELEPVLLAGTTVKRATLHNADEIARKDVRVGDFVLVEKAGEIIPAVIEVVMAKRTPECVAYVFPTECPVCETPLVREEGGVKWMCPNVACPEKVRRKIEHFASKASLDIDGLGEEVVDLLLTKGLIKTIPDLFRLKVEDLLPLKKSGEVWATNLVNGIAARRTADLWRVIHGLGIPQVGAASAKDLARRFRSLDALATAGLNELVQIEGFGEKTAEAVRKWFGEETNRAMVAELQVAGLAPTPPAEAAAGGALVGKTVVLTGTLPTLSREQATEKIETAGGKVSGSVSRKTHYVLAGEEAGSKLEKAKSLGVPVLDEAEFLKLIGEN</sequence>
<dbReference type="Gene3D" id="3.30.470.30">
    <property type="entry name" value="DNA ligase/mRNA capping enzyme"/>
    <property type="match status" value="1"/>
</dbReference>
<dbReference type="PROSITE" id="PS01056">
    <property type="entry name" value="DNA_LIGASE_N2"/>
    <property type="match status" value="1"/>
</dbReference>
<feature type="binding site" evidence="14">
    <location>
        <position position="185"/>
    </location>
    <ligand>
        <name>NAD(+)</name>
        <dbReference type="ChEBI" id="CHEBI:57540"/>
    </ligand>
</feature>
<feature type="domain" description="BRCT" evidence="16">
    <location>
        <begin position="609"/>
        <end position="688"/>
    </location>
</feature>
<evidence type="ECO:0000256" key="6">
    <source>
        <dbReference type="ARBA" id="ARBA00022723"/>
    </source>
</evidence>
<accession>A0A556QRC1</accession>
<dbReference type="InterPro" id="IPR013840">
    <property type="entry name" value="DNAligase_N"/>
</dbReference>
<comment type="caution">
    <text evidence="17">The sequence shown here is derived from an EMBL/GenBank/DDBJ whole genome shotgun (WGS) entry which is preliminary data.</text>
</comment>
<evidence type="ECO:0000256" key="2">
    <source>
        <dbReference type="ARBA" id="ARBA00012722"/>
    </source>
</evidence>
<dbReference type="Pfam" id="PF01653">
    <property type="entry name" value="DNA_ligase_aden"/>
    <property type="match status" value="1"/>
</dbReference>
<dbReference type="SMART" id="SM00532">
    <property type="entry name" value="LIGANc"/>
    <property type="match status" value="1"/>
</dbReference>
<reference evidence="17 18" key="1">
    <citation type="submission" date="2019-07" db="EMBL/GenBank/DDBJ databases">
        <title>Description of 53C-WASEF.</title>
        <authorList>
            <person name="Pitt A."/>
            <person name="Hahn M.W."/>
        </authorList>
    </citation>
    <scope>NUCLEOTIDE SEQUENCE [LARGE SCALE GENOMIC DNA]</scope>
    <source>
        <strain evidence="17 18">53C-WASEF</strain>
    </source>
</reference>
<dbReference type="SUPFAM" id="SSF47781">
    <property type="entry name" value="RuvA domain 2-like"/>
    <property type="match status" value="1"/>
</dbReference>
<dbReference type="GO" id="GO:0005829">
    <property type="term" value="C:cytosol"/>
    <property type="evidence" value="ECO:0007669"/>
    <property type="project" value="TreeGrafter"/>
</dbReference>
<keyword evidence="7 14" id="KW-0227">DNA damage</keyword>
<dbReference type="InterPro" id="IPR010994">
    <property type="entry name" value="RuvA_2-like"/>
</dbReference>